<evidence type="ECO:0000313" key="2">
    <source>
        <dbReference type="EnsemblPlants" id="AET3Gv21251200.1"/>
    </source>
</evidence>
<reference evidence="2" key="3">
    <citation type="journal article" date="2017" name="Nature">
        <title>Genome sequence of the progenitor of the wheat D genome Aegilops tauschii.</title>
        <authorList>
            <person name="Luo M.C."/>
            <person name="Gu Y.Q."/>
            <person name="Puiu D."/>
            <person name="Wang H."/>
            <person name="Twardziok S.O."/>
            <person name="Deal K.R."/>
            <person name="Huo N."/>
            <person name="Zhu T."/>
            <person name="Wang L."/>
            <person name="Wang Y."/>
            <person name="McGuire P.E."/>
            <person name="Liu S."/>
            <person name="Long H."/>
            <person name="Ramasamy R.K."/>
            <person name="Rodriguez J.C."/>
            <person name="Van S.L."/>
            <person name="Yuan L."/>
            <person name="Wang Z."/>
            <person name="Xia Z."/>
            <person name="Xiao L."/>
            <person name="Anderson O.D."/>
            <person name="Ouyang S."/>
            <person name="Liang Y."/>
            <person name="Zimin A.V."/>
            <person name="Pertea G."/>
            <person name="Qi P."/>
            <person name="Bennetzen J.L."/>
            <person name="Dai X."/>
            <person name="Dawson M.W."/>
            <person name="Muller H.G."/>
            <person name="Kugler K."/>
            <person name="Rivarola-Duarte L."/>
            <person name="Spannagl M."/>
            <person name="Mayer K.F.X."/>
            <person name="Lu F.H."/>
            <person name="Bevan M.W."/>
            <person name="Leroy P."/>
            <person name="Li P."/>
            <person name="You F.M."/>
            <person name="Sun Q."/>
            <person name="Liu Z."/>
            <person name="Lyons E."/>
            <person name="Wicker T."/>
            <person name="Salzberg S.L."/>
            <person name="Devos K.M."/>
            <person name="Dvorak J."/>
        </authorList>
    </citation>
    <scope>NUCLEOTIDE SEQUENCE [LARGE SCALE GENOMIC DNA]</scope>
    <source>
        <strain evidence="2">cv. AL8/78</strain>
    </source>
</reference>
<evidence type="ECO:0000256" key="1">
    <source>
        <dbReference type="SAM" id="SignalP"/>
    </source>
</evidence>
<accession>A0A453GY26</accession>
<dbReference type="Proteomes" id="UP000015105">
    <property type="component" value="Chromosome 3D"/>
</dbReference>
<dbReference type="Gramene" id="AET3Gv21251200.1">
    <property type="protein sequence ID" value="AET3Gv21251200.1"/>
    <property type="gene ID" value="AET3Gv21251200"/>
</dbReference>
<reference evidence="2" key="4">
    <citation type="submission" date="2019-03" db="UniProtKB">
        <authorList>
            <consortium name="EnsemblPlants"/>
        </authorList>
    </citation>
    <scope>IDENTIFICATION</scope>
</reference>
<feature type="chain" id="PRO_5019523060" description="Knottin scorpion toxin-like domain-containing protein" evidence="1">
    <location>
        <begin position="23"/>
        <end position="76"/>
    </location>
</feature>
<dbReference type="EnsemblPlants" id="AET3Gv21251200.1">
    <property type="protein sequence ID" value="AET3Gv21251200.1"/>
    <property type="gene ID" value="AET3Gv21251200"/>
</dbReference>
<name>A0A453GY26_AEGTS</name>
<reference evidence="3" key="2">
    <citation type="journal article" date="2017" name="Nat. Plants">
        <title>The Aegilops tauschii genome reveals multiple impacts of transposons.</title>
        <authorList>
            <person name="Zhao G."/>
            <person name="Zou C."/>
            <person name="Li K."/>
            <person name="Wang K."/>
            <person name="Li T."/>
            <person name="Gao L."/>
            <person name="Zhang X."/>
            <person name="Wang H."/>
            <person name="Yang Z."/>
            <person name="Liu X."/>
            <person name="Jiang W."/>
            <person name="Mao L."/>
            <person name="Kong X."/>
            <person name="Jiao Y."/>
            <person name="Jia J."/>
        </authorList>
    </citation>
    <scope>NUCLEOTIDE SEQUENCE [LARGE SCALE GENOMIC DNA]</scope>
    <source>
        <strain evidence="3">cv. AL8/78</strain>
    </source>
</reference>
<reference evidence="2" key="5">
    <citation type="journal article" date="2021" name="G3 (Bethesda)">
        <title>Aegilops tauschii genome assembly Aet v5.0 features greater sequence contiguity and improved annotation.</title>
        <authorList>
            <person name="Wang L."/>
            <person name="Zhu T."/>
            <person name="Rodriguez J.C."/>
            <person name="Deal K.R."/>
            <person name="Dubcovsky J."/>
            <person name="McGuire P.E."/>
            <person name="Lux T."/>
            <person name="Spannagl M."/>
            <person name="Mayer K.F.X."/>
            <person name="Baldrich P."/>
            <person name="Meyers B.C."/>
            <person name="Huo N."/>
            <person name="Gu Y.Q."/>
            <person name="Zhou H."/>
            <person name="Devos K.M."/>
            <person name="Bennetzen J.L."/>
            <person name="Unver T."/>
            <person name="Budak H."/>
            <person name="Gulick P.J."/>
            <person name="Galiba G."/>
            <person name="Kalapos B."/>
            <person name="Nelson D.R."/>
            <person name="Li P."/>
            <person name="You F.M."/>
            <person name="Luo M.C."/>
            <person name="Dvorak J."/>
        </authorList>
    </citation>
    <scope>NUCLEOTIDE SEQUENCE [LARGE SCALE GENOMIC DNA]</scope>
    <source>
        <strain evidence="2">cv. AL8/78</strain>
    </source>
</reference>
<keyword evidence="3" id="KW-1185">Reference proteome</keyword>
<reference evidence="3" key="1">
    <citation type="journal article" date="2014" name="Science">
        <title>Ancient hybridizations among the ancestral genomes of bread wheat.</title>
        <authorList>
            <consortium name="International Wheat Genome Sequencing Consortium,"/>
            <person name="Marcussen T."/>
            <person name="Sandve S.R."/>
            <person name="Heier L."/>
            <person name="Spannagl M."/>
            <person name="Pfeifer M."/>
            <person name="Jakobsen K.S."/>
            <person name="Wulff B.B."/>
            <person name="Steuernagel B."/>
            <person name="Mayer K.F."/>
            <person name="Olsen O.A."/>
        </authorList>
    </citation>
    <scope>NUCLEOTIDE SEQUENCE [LARGE SCALE GENOMIC DNA]</scope>
    <source>
        <strain evidence="3">cv. AL8/78</strain>
    </source>
</reference>
<evidence type="ECO:0000313" key="3">
    <source>
        <dbReference type="Proteomes" id="UP000015105"/>
    </source>
</evidence>
<proteinExistence type="predicted"/>
<protein>
    <recommendedName>
        <fullName evidence="4">Knottin scorpion toxin-like domain-containing protein</fullName>
    </recommendedName>
</protein>
<feature type="signal peptide" evidence="1">
    <location>
        <begin position="1"/>
        <end position="22"/>
    </location>
</feature>
<dbReference type="AlphaFoldDB" id="A0A453GY26"/>
<evidence type="ECO:0008006" key="4">
    <source>
        <dbReference type="Google" id="ProtNLM"/>
    </source>
</evidence>
<sequence>MKGKALLLCLTVLVLLGDSTHARCYEKRAYWIPLYCLDENFCQNKCVKKFGKLVKGSYCKMTGFFIVSCLCTLCDS</sequence>
<keyword evidence="1" id="KW-0732">Signal</keyword>
<organism evidence="2 3">
    <name type="scientific">Aegilops tauschii subsp. strangulata</name>
    <name type="common">Goatgrass</name>
    <dbReference type="NCBI Taxonomy" id="200361"/>
    <lineage>
        <taxon>Eukaryota</taxon>
        <taxon>Viridiplantae</taxon>
        <taxon>Streptophyta</taxon>
        <taxon>Embryophyta</taxon>
        <taxon>Tracheophyta</taxon>
        <taxon>Spermatophyta</taxon>
        <taxon>Magnoliopsida</taxon>
        <taxon>Liliopsida</taxon>
        <taxon>Poales</taxon>
        <taxon>Poaceae</taxon>
        <taxon>BOP clade</taxon>
        <taxon>Pooideae</taxon>
        <taxon>Triticodae</taxon>
        <taxon>Triticeae</taxon>
        <taxon>Triticinae</taxon>
        <taxon>Aegilops</taxon>
    </lineage>
</organism>